<organism evidence="4 5">
    <name type="scientific">Galdieria yellowstonensis</name>
    <dbReference type="NCBI Taxonomy" id="3028027"/>
    <lineage>
        <taxon>Eukaryota</taxon>
        <taxon>Rhodophyta</taxon>
        <taxon>Bangiophyceae</taxon>
        <taxon>Galdieriales</taxon>
        <taxon>Galdieriaceae</taxon>
        <taxon>Galdieria</taxon>
    </lineage>
</organism>
<keyword evidence="5" id="KW-1185">Reference proteome</keyword>
<dbReference type="Proteomes" id="UP001300502">
    <property type="component" value="Unassembled WGS sequence"/>
</dbReference>
<dbReference type="GO" id="GO:0106335">
    <property type="term" value="F:tRNA (5-carboxymethyluridine(34)-5-O)-methyltransferase activity"/>
    <property type="evidence" value="ECO:0007669"/>
    <property type="project" value="TreeGrafter"/>
</dbReference>
<dbReference type="InterPro" id="IPR013216">
    <property type="entry name" value="Methyltransf_11"/>
</dbReference>
<evidence type="ECO:0000313" key="5">
    <source>
        <dbReference type="Proteomes" id="UP001300502"/>
    </source>
</evidence>
<dbReference type="Gene3D" id="3.40.50.150">
    <property type="entry name" value="Vaccinia Virus protein VP39"/>
    <property type="match status" value="1"/>
</dbReference>
<dbReference type="InterPro" id="IPR051422">
    <property type="entry name" value="AlkB_tRNA_MeTrf/Diox"/>
</dbReference>
<name>A0AAV9IJS4_9RHOD</name>
<dbReference type="EMBL" id="JANCYU010000054">
    <property type="protein sequence ID" value="KAK4527677.1"/>
    <property type="molecule type" value="Genomic_DNA"/>
</dbReference>
<evidence type="ECO:0000313" key="4">
    <source>
        <dbReference type="EMBL" id="KAK4527677.1"/>
    </source>
</evidence>
<accession>A0AAV9IJS4</accession>
<evidence type="ECO:0000256" key="2">
    <source>
        <dbReference type="ARBA" id="ARBA00022679"/>
    </source>
</evidence>
<reference evidence="4 5" key="1">
    <citation type="submission" date="2022-07" db="EMBL/GenBank/DDBJ databases">
        <title>Genome-wide signatures of adaptation to extreme environments.</title>
        <authorList>
            <person name="Cho C.H."/>
            <person name="Yoon H.S."/>
        </authorList>
    </citation>
    <scope>NUCLEOTIDE SEQUENCE [LARGE SCALE GENOMIC DNA]</scope>
    <source>
        <strain evidence="4 5">108.79 E11</strain>
    </source>
</reference>
<sequence>MHRWLNGKWFMELERNHVHKVYDKIAQHFAKTRYRIWPGVRDFLQQKTSPCDIILDVGCGNGKNLWSMKNIYSIGIDRCLPLVQTCHPRETAVADMLELPFQSGKFDIVICIAVLHHLATRERRILAIKELARVLRPGGSCLIYVWAADDEGQTVKNTKAREKMRFLDDKKQDVLIPWVVVEGKTNNKTTAIQEEDLTVERYYHLYVRGELEEECLQSNCFHIQHSYFEQSNWCVVLNKP</sequence>
<dbReference type="GO" id="GO:0000049">
    <property type="term" value="F:tRNA binding"/>
    <property type="evidence" value="ECO:0007669"/>
    <property type="project" value="TreeGrafter"/>
</dbReference>
<dbReference type="GO" id="GO:0002098">
    <property type="term" value="P:tRNA wobble uridine modification"/>
    <property type="evidence" value="ECO:0007669"/>
    <property type="project" value="TreeGrafter"/>
</dbReference>
<evidence type="ECO:0000259" key="3">
    <source>
        <dbReference type="Pfam" id="PF08241"/>
    </source>
</evidence>
<feature type="domain" description="Methyltransferase type 11" evidence="3">
    <location>
        <begin position="55"/>
        <end position="143"/>
    </location>
</feature>
<dbReference type="SUPFAM" id="SSF53335">
    <property type="entry name" value="S-adenosyl-L-methionine-dependent methyltransferases"/>
    <property type="match status" value="1"/>
</dbReference>
<dbReference type="Pfam" id="PF08241">
    <property type="entry name" value="Methyltransf_11"/>
    <property type="match status" value="1"/>
</dbReference>
<comment type="caution">
    <text evidence="4">The sequence shown here is derived from an EMBL/GenBank/DDBJ whole genome shotgun (WGS) entry which is preliminary data.</text>
</comment>
<dbReference type="GO" id="GO:0005634">
    <property type="term" value="C:nucleus"/>
    <property type="evidence" value="ECO:0007669"/>
    <property type="project" value="TreeGrafter"/>
</dbReference>
<dbReference type="CDD" id="cd02440">
    <property type="entry name" value="AdoMet_MTases"/>
    <property type="match status" value="1"/>
</dbReference>
<proteinExistence type="predicted"/>
<keyword evidence="2" id="KW-0808">Transferase</keyword>
<dbReference type="InterPro" id="IPR029063">
    <property type="entry name" value="SAM-dependent_MTases_sf"/>
</dbReference>
<dbReference type="AlphaFoldDB" id="A0AAV9IJS4"/>
<evidence type="ECO:0000256" key="1">
    <source>
        <dbReference type="ARBA" id="ARBA00022603"/>
    </source>
</evidence>
<dbReference type="GO" id="GO:0008757">
    <property type="term" value="F:S-adenosylmethionine-dependent methyltransferase activity"/>
    <property type="evidence" value="ECO:0007669"/>
    <property type="project" value="InterPro"/>
</dbReference>
<keyword evidence="1" id="KW-0489">Methyltransferase</keyword>
<dbReference type="PANTHER" id="PTHR13069:SF21">
    <property type="entry name" value="ALKYLATED DNA REPAIR PROTEIN ALKB HOMOLOG 8"/>
    <property type="match status" value="1"/>
</dbReference>
<dbReference type="GO" id="GO:0030488">
    <property type="term" value="P:tRNA methylation"/>
    <property type="evidence" value="ECO:0007669"/>
    <property type="project" value="TreeGrafter"/>
</dbReference>
<gene>
    <name evidence="4" type="ORF">GAYE_SCF42G5602</name>
</gene>
<protein>
    <recommendedName>
        <fullName evidence="3">Methyltransferase type 11 domain-containing protein</fullName>
    </recommendedName>
</protein>
<dbReference type="GO" id="GO:0005737">
    <property type="term" value="C:cytoplasm"/>
    <property type="evidence" value="ECO:0007669"/>
    <property type="project" value="TreeGrafter"/>
</dbReference>
<dbReference type="PANTHER" id="PTHR13069">
    <property type="entry name" value="ALKYLATED DNA REPAIR PROTEIN ALKB HOMOLOG 8"/>
    <property type="match status" value="1"/>
</dbReference>